<dbReference type="Pfam" id="PF13079">
    <property type="entry name" value="DUF3916"/>
    <property type="match status" value="1"/>
</dbReference>
<organism evidence="1 2">
    <name type="scientific">Paenibacillus gallinarum</name>
    <dbReference type="NCBI Taxonomy" id="2762232"/>
    <lineage>
        <taxon>Bacteria</taxon>
        <taxon>Bacillati</taxon>
        <taxon>Bacillota</taxon>
        <taxon>Bacilli</taxon>
        <taxon>Bacillales</taxon>
        <taxon>Paenibacillaceae</taxon>
        <taxon>Paenibacillus</taxon>
    </lineage>
</organism>
<dbReference type="RefSeq" id="WP_191803446.1">
    <property type="nucleotide sequence ID" value="NZ_JACSQL010000011.1"/>
</dbReference>
<evidence type="ECO:0000313" key="1">
    <source>
        <dbReference type="EMBL" id="MBD7970394.1"/>
    </source>
</evidence>
<proteinExistence type="predicted"/>
<keyword evidence="2" id="KW-1185">Reference proteome</keyword>
<comment type="caution">
    <text evidence="1">The sequence shown here is derived from an EMBL/GenBank/DDBJ whole genome shotgun (WGS) entry which is preliminary data.</text>
</comment>
<accession>A0ABR8T523</accession>
<reference evidence="1 2" key="1">
    <citation type="submission" date="2020-08" db="EMBL/GenBank/DDBJ databases">
        <title>A Genomic Blueprint of the Chicken Gut Microbiome.</title>
        <authorList>
            <person name="Gilroy R."/>
            <person name="Ravi A."/>
            <person name="Getino M."/>
            <person name="Pursley I."/>
            <person name="Horton D.L."/>
            <person name="Alikhan N.-F."/>
            <person name="Baker D."/>
            <person name="Gharbi K."/>
            <person name="Hall N."/>
            <person name="Watson M."/>
            <person name="Adriaenssens E.M."/>
            <person name="Foster-Nyarko E."/>
            <person name="Jarju S."/>
            <person name="Secka A."/>
            <person name="Antonio M."/>
            <person name="Oren A."/>
            <person name="Chaudhuri R."/>
            <person name="La Ragione R.M."/>
            <person name="Hildebrand F."/>
            <person name="Pallen M.J."/>
        </authorList>
    </citation>
    <scope>NUCLEOTIDE SEQUENCE [LARGE SCALE GENOMIC DNA]</scope>
    <source>
        <strain evidence="1 2">Sa2BVA9</strain>
    </source>
</reference>
<dbReference type="Proteomes" id="UP000608071">
    <property type="component" value="Unassembled WGS sequence"/>
</dbReference>
<protein>
    <submittedName>
        <fullName evidence="1">DUF3916 domain-containing protein</fullName>
    </submittedName>
</protein>
<dbReference type="InterPro" id="IPR025075">
    <property type="entry name" value="DUF3916"/>
</dbReference>
<dbReference type="EMBL" id="JACSQL010000011">
    <property type="protein sequence ID" value="MBD7970394.1"/>
    <property type="molecule type" value="Genomic_DNA"/>
</dbReference>
<sequence length="172" mass="20583">MKSENSKIRGARRNADRIIRRIEVYTEHFPEVSSFHNDCWHLEIPASQAFLRSERTPMKEKRRCIQTMIDRAEHLIQQRPPSKELFQVMVVLDVGDLWSSQIIIGTRDADFDRFIHPINPNLRRIEQPDPGKLIRDWGLNIPPHWQITGFREFIREEDRQLEGEIWFIGEWN</sequence>
<evidence type="ECO:0000313" key="2">
    <source>
        <dbReference type="Proteomes" id="UP000608071"/>
    </source>
</evidence>
<name>A0ABR8T523_9BACL</name>
<gene>
    <name evidence="1" type="ORF">H9647_20200</name>
</gene>